<dbReference type="InterPro" id="IPR013520">
    <property type="entry name" value="Ribonucl_H"/>
</dbReference>
<dbReference type="SMART" id="SM00479">
    <property type="entry name" value="EXOIII"/>
    <property type="match status" value="1"/>
</dbReference>
<dbReference type="Gene3D" id="3.30.420.10">
    <property type="entry name" value="Ribonuclease H-like superfamily/Ribonuclease H"/>
    <property type="match status" value="1"/>
</dbReference>
<dbReference type="InterPro" id="IPR012337">
    <property type="entry name" value="RNaseH-like_sf"/>
</dbReference>
<sequence length="244" mass="27807">MRQGCRIFTASPPCFAPVSGYVLFVDTETSGLPADWRRPYAEPGAWPHVAQIAWLLYGPDGELVKTENHYVRPSDYDLSPASTQIHGLTLAFLHDKGKPRREVMQRLHDDLVRYQPLVVGHFLVLDFHMMGVSFHRSGLSNPLVDLGLPTFCTMRLTERFMQPMRQQYLRLAELYQRQFGRPMLRQHDALADAEATAQCYFELQRTGDIDAEALASQAPILPPPTHAALAAARRPFWKYWLGMI</sequence>
<dbReference type="GO" id="GO:0008408">
    <property type="term" value="F:3'-5' exonuclease activity"/>
    <property type="evidence" value="ECO:0007669"/>
    <property type="project" value="TreeGrafter"/>
</dbReference>
<keyword evidence="3 5" id="KW-0269">Exonuclease</keyword>
<name>A0A558BSI1_9BACT</name>
<evidence type="ECO:0000259" key="4">
    <source>
        <dbReference type="SMART" id="SM00479"/>
    </source>
</evidence>
<comment type="caution">
    <text evidence="5">The sequence shown here is derived from an EMBL/GenBank/DDBJ whole genome shotgun (WGS) entry which is preliminary data.</text>
</comment>
<evidence type="ECO:0000313" key="6">
    <source>
        <dbReference type="Proteomes" id="UP000317624"/>
    </source>
</evidence>
<organism evidence="5 6">
    <name type="scientific">Hymenobacter setariae</name>
    <dbReference type="NCBI Taxonomy" id="2594794"/>
    <lineage>
        <taxon>Bacteria</taxon>
        <taxon>Pseudomonadati</taxon>
        <taxon>Bacteroidota</taxon>
        <taxon>Cytophagia</taxon>
        <taxon>Cytophagales</taxon>
        <taxon>Hymenobacteraceae</taxon>
        <taxon>Hymenobacter</taxon>
    </lineage>
</organism>
<dbReference type="Pfam" id="PF00929">
    <property type="entry name" value="RNase_T"/>
    <property type="match status" value="1"/>
</dbReference>
<evidence type="ECO:0000256" key="3">
    <source>
        <dbReference type="ARBA" id="ARBA00022839"/>
    </source>
</evidence>
<keyword evidence="1" id="KW-0540">Nuclease</keyword>
<dbReference type="SUPFAM" id="SSF53098">
    <property type="entry name" value="Ribonuclease H-like"/>
    <property type="match status" value="1"/>
</dbReference>
<dbReference type="PANTHER" id="PTHR30231:SF4">
    <property type="entry name" value="PROTEIN NEN2"/>
    <property type="match status" value="1"/>
</dbReference>
<dbReference type="EMBL" id="VMRJ01000004">
    <property type="protein sequence ID" value="TVT39480.1"/>
    <property type="molecule type" value="Genomic_DNA"/>
</dbReference>
<dbReference type="CDD" id="cd06127">
    <property type="entry name" value="DEDDh"/>
    <property type="match status" value="1"/>
</dbReference>
<feature type="domain" description="Exonuclease" evidence="4">
    <location>
        <begin position="21"/>
        <end position="209"/>
    </location>
</feature>
<dbReference type="GO" id="GO:0003676">
    <property type="term" value="F:nucleic acid binding"/>
    <property type="evidence" value="ECO:0007669"/>
    <property type="project" value="InterPro"/>
</dbReference>
<dbReference type="InterPro" id="IPR036397">
    <property type="entry name" value="RNaseH_sf"/>
</dbReference>
<keyword evidence="2" id="KW-0378">Hydrolase</keyword>
<accession>A0A558BSI1</accession>
<evidence type="ECO:0000313" key="5">
    <source>
        <dbReference type="EMBL" id="TVT39480.1"/>
    </source>
</evidence>
<gene>
    <name evidence="5" type="ORF">FNT36_17690</name>
</gene>
<proteinExistence type="predicted"/>
<protein>
    <submittedName>
        <fullName evidence="5">3'-5' exonuclease</fullName>
    </submittedName>
</protein>
<keyword evidence="6" id="KW-1185">Reference proteome</keyword>
<dbReference type="AlphaFoldDB" id="A0A558BSI1"/>
<evidence type="ECO:0000256" key="1">
    <source>
        <dbReference type="ARBA" id="ARBA00022722"/>
    </source>
</evidence>
<evidence type="ECO:0000256" key="2">
    <source>
        <dbReference type="ARBA" id="ARBA00022801"/>
    </source>
</evidence>
<dbReference type="OrthoDB" id="9803913at2"/>
<dbReference type="PANTHER" id="PTHR30231">
    <property type="entry name" value="DNA POLYMERASE III SUBUNIT EPSILON"/>
    <property type="match status" value="1"/>
</dbReference>
<dbReference type="Proteomes" id="UP000317624">
    <property type="component" value="Unassembled WGS sequence"/>
</dbReference>
<dbReference type="GO" id="GO:0006259">
    <property type="term" value="P:DNA metabolic process"/>
    <property type="evidence" value="ECO:0007669"/>
    <property type="project" value="UniProtKB-ARBA"/>
</dbReference>
<reference evidence="5 6" key="1">
    <citation type="submission" date="2019-07" db="EMBL/GenBank/DDBJ databases">
        <title>Hymenobacter sp. straun FUR1 Genome sequencing and assembly.</title>
        <authorList>
            <person name="Chhetri G."/>
        </authorList>
    </citation>
    <scope>NUCLEOTIDE SEQUENCE [LARGE SCALE GENOMIC DNA]</scope>
    <source>
        <strain evidence="5 6">Fur1</strain>
    </source>
</reference>